<reference evidence="2 3" key="1">
    <citation type="journal article" date="2012" name="J. Bacteriol.">
        <title>Genome sequence of the soybean symbiont Sinorhizobium fredii HH103.</title>
        <authorList>
            <person name="Weidner S."/>
            <person name="Becker A."/>
            <person name="Bonilla I."/>
            <person name="Jaenicke S."/>
            <person name="Lloret J."/>
            <person name="Margaret I."/>
            <person name="Puhler A."/>
            <person name="Ruiz-Sainz J.E."/>
            <person name="Schneiker-Bekel S."/>
            <person name="Szczepanowski R."/>
            <person name="Vinardell J.M."/>
            <person name="Zehner S."/>
            <person name="Gottfert M."/>
        </authorList>
    </citation>
    <scope>NUCLEOTIDE SEQUENCE [LARGE SCALE GENOMIC DNA]</scope>
    <source>
        <strain evidence="2 3">HH103</strain>
    </source>
</reference>
<dbReference type="EMBL" id="HE616890">
    <property type="protein sequence ID" value="CCE95633.1"/>
    <property type="molecule type" value="Genomic_DNA"/>
</dbReference>
<evidence type="ECO:0000313" key="3">
    <source>
        <dbReference type="Proteomes" id="UP000007735"/>
    </source>
</evidence>
<name>G9A4Y9_SINF1</name>
<dbReference type="STRING" id="1117943.SFHH103_01135"/>
<organism evidence="2 3">
    <name type="scientific">Sinorhizobium fredii (strain HH103)</name>
    <dbReference type="NCBI Taxonomy" id="1117943"/>
    <lineage>
        <taxon>Bacteria</taxon>
        <taxon>Pseudomonadati</taxon>
        <taxon>Pseudomonadota</taxon>
        <taxon>Alphaproteobacteria</taxon>
        <taxon>Hyphomicrobiales</taxon>
        <taxon>Rhizobiaceae</taxon>
        <taxon>Sinorhizobium/Ensifer group</taxon>
        <taxon>Sinorhizobium</taxon>
    </lineage>
</organism>
<dbReference type="GO" id="GO:0035438">
    <property type="term" value="F:cyclic-di-GMP binding"/>
    <property type="evidence" value="ECO:0007669"/>
    <property type="project" value="InterPro"/>
</dbReference>
<dbReference type="InterPro" id="IPR009875">
    <property type="entry name" value="PilZ_domain"/>
</dbReference>
<proteinExistence type="predicted"/>
<dbReference type="eggNOG" id="ENOG502Z876">
    <property type="taxonomic scope" value="Bacteria"/>
</dbReference>
<dbReference type="HOGENOM" id="CLU_933435_0_0_5"/>
<sequence>MAAHDAARASCRDRAQRSRYCPQPAGRAVLWESRRHKSQRCRIGRTQQSEAVSFTHSRRWQRWLKRGSIQTSGEPSINRRHLYFRVQAYVDRRVTMFSFQHAQNSGPRPHQENAFQRVSVNLSGRLMLANRDEYECTAVDMSPGDVLFATAARPRAGERIIAYIDHVGRLEGTVSRLGEDAFVIQLNATERKREKLAAQLTWIANKHELGLPEDRRHDRLAPRKTVTELTVDTGEKYICRIIDLSLSGAAVDIDVRPAIGTAVRLGNGMKGRIVRHFQEGVAIEFSGIQAREALTEFL</sequence>
<dbReference type="Gene3D" id="2.40.10.220">
    <property type="entry name" value="predicted glycosyltransferase like domains"/>
    <property type="match status" value="1"/>
</dbReference>
<dbReference type="SUPFAM" id="SSF141371">
    <property type="entry name" value="PilZ domain-like"/>
    <property type="match status" value="1"/>
</dbReference>
<dbReference type="AlphaFoldDB" id="G9A4Y9"/>
<feature type="domain" description="PilZ" evidence="1">
    <location>
        <begin position="214"/>
        <end position="294"/>
    </location>
</feature>
<dbReference type="Proteomes" id="UP000007735">
    <property type="component" value="Chromosome"/>
</dbReference>
<gene>
    <name evidence="2" type="ordered locus">SFHH103_01135</name>
</gene>
<protein>
    <recommendedName>
        <fullName evidence="1">PilZ domain-containing protein</fullName>
    </recommendedName>
</protein>
<dbReference type="Pfam" id="PF07238">
    <property type="entry name" value="PilZ"/>
    <property type="match status" value="1"/>
</dbReference>
<accession>G9A4Y9</accession>
<evidence type="ECO:0000259" key="1">
    <source>
        <dbReference type="Pfam" id="PF07238"/>
    </source>
</evidence>
<evidence type="ECO:0000313" key="2">
    <source>
        <dbReference type="EMBL" id="CCE95633.1"/>
    </source>
</evidence>
<dbReference type="PATRIC" id="fig|380.5.peg.1209"/>
<dbReference type="KEGG" id="sfh:SFHH103_01135"/>